<comment type="caution">
    <text evidence="1">The sequence shown here is derived from an EMBL/GenBank/DDBJ whole genome shotgun (WGS) entry which is preliminary data.</text>
</comment>
<name>A0A3D8S7Q3_9HELO</name>
<reference evidence="1 2" key="1">
    <citation type="journal article" date="2018" name="IMA Fungus">
        <title>IMA Genome-F 9: Draft genome sequence of Annulohypoxylon stygium, Aspergillus mulundensis, Berkeleyomyces basicola (syn. Thielaviopsis basicola), Ceratocystis smalleyi, two Cercospora beticola strains, Coleophoma cylindrospora, Fusarium fracticaudum, Phialophora cf. hyalina, and Morchella septimelata.</title>
        <authorList>
            <person name="Wingfield B.D."/>
            <person name="Bills G.F."/>
            <person name="Dong Y."/>
            <person name="Huang W."/>
            <person name="Nel W.J."/>
            <person name="Swalarsk-Parry B.S."/>
            <person name="Vaghefi N."/>
            <person name="Wilken P.M."/>
            <person name="An Z."/>
            <person name="de Beer Z.W."/>
            <person name="De Vos L."/>
            <person name="Chen L."/>
            <person name="Duong T.A."/>
            <person name="Gao Y."/>
            <person name="Hammerbacher A."/>
            <person name="Kikkert J.R."/>
            <person name="Li Y."/>
            <person name="Li H."/>
            <person name="Li K."/>
            <person name="Li Q."/>
            <person name="Liu X."/>
            <person name="Ma X."/>
            <person name="Naidoo K."/>
            <person name="Pethybridge S.J."/>
            <person name="Sun J."/>
            <person name="Steenkamp E.T."/>
            <person name="van der Nest M.A."/>
            <person name="van Wyk S."/>
            <person name="Wingfield M.J."/>
            <person name="Xiong C."/>
            <person name="Yue Q."/>
            <person name="Zhang X."/>
        </authorList>
    </citation>
    <scope>NUCLEOTIDE SEQUENCE [LARGE SCALE GENOMIC DNA]</scope>
    <source>
        <strain evidence="1 2">BP6252</strain>
    </source>
</reference>
<accession>A0A3D8S7Q3</accession>
<dbReference type="Proteomes" id="UP000256645">
    <property type="component" value="Unassembled WGS sequence"/>
</dbReference>
<proteinExistence type="predicted"/>
<evidence type="ECO:0000313" key="1">
    <source>
        <dbReference type="EMBL" id="RDW82339.1"/>
    </source>
</evidence>
<sequence>MSQFSLSVLSYTPPTLPDQPIDIQASDFRSPHLPSIVAATSRLLFTISLPSARANDPLYPATHLQLTYTFEGTGEIFIPNVITSKDLIESSAEGETNLYNVQVPEGEIPRPKVNHGTTSTAEVSVYAWRREKLLGKWNVGQVKGLGIVGLKSEPIHILRQKAREHLRGEH</sequence>
<protein>
    <submittedName>
        <fullName evidence="1">Uncharacterized protein</fullName>
    </submittedName>
</protein>
<evidence type="ECO:0000313" key="2">
    <source>
        <dbReference type="Proteomes" id="UP000256645"/>
    </source>
</evidence>
<dbReference type="OrthoDB" id="5396520at2759"/>
<dbReference type="EMBL" id="PDLM01000003">
    <property type="protein sequence ID" value="RDW82339.1"/>
    <property type="molecule type" value="Genomic_DNA"/>
</dbReference>
<organism evidence="1 2">
    <name type="scientific">Coleophoma cylindrospora</name>
    <dbReference type="NCBI Taxonomy" id="1849047"/>
    <lineage>
        <taxon>Eukaryota</taxon>
        <taxon>Fungi</taxon>
        <taxon>Dikarya</taxon>
        <taxon>Ascomycota</taxon>
        <taxon>Pezizomycotina</taxon>
        <taxon>Leotiomycetes</taxon>
        <taxon>Helotiales</taxon>
        <taxon>Dermateaceae</taxon>
        <taxon>Coleophoma</taxon>
    </lineage>
</organism>
<dbReference type="AlphaFoldDB" id="A0A3D8S7Q3"/>
<keyword evidence="2" id="KW-1185">Reference proteome</keyword>
<gene>
    <name evidence="1" type="ORF">BP6252_03451</name>
</gene>